<sequence length="620" mass="69335">MQTEQNTSVEQLASQAAFINLEQGFDFTTLASGTPIRVSPKLIDDLTIGGNKRRDKVRSEDFSESIRTKGVVQSLSVRPHVNDPTRLELCAGYGRRDKALEFDLASVPVIVNVFSDKEALAIMMTENRDRQDTTIVDEADLAQTYLSFHDGDYHSAAVELGLSEKVFRERLQLKRCTENVLNKLAEGKKDFTLGHALILSTFDDETQEKTLAAILANPSEYTVKELKLRASQRQIALSKAPFDTKACESCQYNTGEQLDLLGDGATDAKCSRAQCFVEKAQKWVREDRVAELSEKYGKVILWEAKPESDRREINETAVGKKQFKDGCMSCENKCVIVDDRPMRWGQFIENQCIDTDCFNECVNAHKAAEKKKKEAKAARAKAAKESKEKALADEQPPVSQEAVSEEVTTEETKAPVVTQEEPVVDTAPVKRKTSAAVLEDYRTTLRATSASVVTQDPQFRMALALASLCDVSGYKVDLPELTDSSWVTFNEMVLAFMDMEMKDIQMEMGKAVIHHATVGDRANYNNTDLMIAALKKKSDGEEIARTAWTPTKERVGMYNIAQIKQMCSESGFEQAYEKAKGENSFTQLFNNRKDDIVEGVMDFGFDWTNYAPSDYIALLA</sequence>
<accession>A0ABV4MQP2</accession>
<dbReference type="SUPFAM" id="SSF110849">
    <property type="entry name" value="ParB/Sulfiredoxin"/>
    <property type="match status" value="1"/>
</dbReference>
<organism evidence="4 5">
    <name type="scientific">Vibrio pomeroyi</name>
    <dbReference type="NCBI Taxonomy" id="198832"/>
    <lineage>
        <taxon>Bacteria</taxon>
        <taxon>Pseudomonadati</taxon>
        <taxon>Pseudomonadota</taxon>
        <taxon>Gammaproteobacteria</taxon>
        <taxon>Vibrionales</taxon>
        <taxon>Vibrionaceae</taxon>
        <taxon>Vibrio</taxon>
    </lineage>
</organism>
<feature type="domain" description="ParB-like N-terminal" evidence="3">
    <location>
        <begin position="36"/>
        <end position="128"/>
    </location>
</feature>
<evidence type="ECO:0000256" key="2">
    <source>
        <dbReference type="SAM" id="MobiDB-lite"/>
    </source>
</evidence>
<dbReference type="SUPFAM" id="SSF109709">
    <property type="entry name" value="KorB DNA-binding domain-like"/>
    <property type="match status" value="1"/>
</dbReference>
<dbReference type="InterPro" id="IPR050336">
    <property type="entry name" value="Chromosome_partition/occlusion"/>
</dbReference>
<reference evidence="4 5" key="1">
    <citation type="journal article" date="2024" name="ISME J.">
        <title>Tailless and filamentous prophages are predominant in marine Vibrio.</title>
        <authorList>
            <person name="Steensen K."/>
            <person name="Seneca J."/>
            <person name="Bartlau N."/>
            <person name="Yu X.A."/>
            <person name="Hussain F.A."/>
            <person name="Polz M.F."/>
        </authorList>
    </citation>
    <scope>NUCLEOTIDE SEQUENCE [LARGE SCALE GENOMIC DNA]</scope>
    <source>
        <strain evidence="4 5">10N.239.312.F12</strain>
    </source>
</reference>
<dbReference type="PANTHER" id="PTHR33375">
    <property type="entry name" value="CHROMOSOME-PARTITIONING PROTEIN PARB-RELATED"/>
    <property type="match status" value="1"/>
</dbReference>
<evidence type="ECO:0000313" key="5">
    <source>
        <dbReference type="Proteomes" id="UP001570071"/>
    </source>
</evidence>
<dbReference type="SMART" id="SM00470">
    <property type="entry name" value="ParB"/>
    <property type="match status" value="1"/>
</dbReference>
<dbReference type="EMBL" id="JBFSSG010000001">
    <property type="protein sequence ID" value="MEZ8719440.1"/>
    <property type="molecule type" value="Genomic_DNA"/>
</dbReference>
<dbReference type="RefSeq" id="WP_269337523.1">
    <property type="nucleotide sequence ID" value="NZ_JBFSSG010000001.1"/>
</dbReference>
<gene>
    <name evidence="4" type="ORF">AB6D66_00080</name>
</gene>
<dbReference type="InterPro" id="IPR004437">
    <property type="entry name" value="ParB/RepB/Spo0J"/>
</dbReference>
<feature type="region of interest" description="Disordered" evidence="2">
    <location>
        <begin position="378"/>
        <end position="419"/>
    </location>
</feature>
<comment type="caution">
    <text evidence="4">The sequence shown here is derived from an EMBL/GenBank/DDBJ whole genome shotgun (WGS) entry which is preliminary data.</text>
</comment>
<proteinExistence type="inferred from homology"/>
<dbReference type="InterPro" id="IPR036086">
    <property type="entry name" value="ParB/Sulfiredoxin_sf"/>
</dbReference>
<protein>
    <submittedName>
        <fullName evidence="4">ParB/RepB/Spo0J family partition protein</fullName>
    </submittedName>
</protein>
<dbReference type="Gene3D" id="1.10.10.2830">
    <property type="match status" value="1"/>
</dbReference>
<dbReference type="InterPro" id="IPR003115">
    <property type="entry name" value="ParB_N"/>
</dbReference>
<dbReference type="Proteomes" id="UP001570071">
    <property type="component" value="Unassembled WGS sequence"/>
</dbReference>
<dbReference type="Pfam" id="PF02195">
    <property type="entry name" value="ParB_N"/>
    <property type="match status" value="1"/>
</dbReference>
<dbReference type="NCBIfam" id="TIGR00180">
    <property type="entry name" value="parB_part"/>
    <property type="match status" value="1"/>
</dbReference>
<evidence type="ECO:0000259" key="3">
    <source>
        <dbReference type="SMART" id="SM00470"/>
    </source>
</evidence>
<dbReference type="Gene3D" id="3.90.1530.30">
    <property type="match status" value="1"/>
</dbReference>
<name>A0ABV4MQP2_9VIBR</name>
<keyword evidence="5" id="KW-1185">Reference proteome</keyword>
<comment type="similarity">
    <text evidence="1">Belongs to the ParB family.</text>
</comment>
<evidence type="ECO:0000256" key="1">
    <source>
        <dbReference type="ARBA" id="ARBA00006295"/>
    </source>
</evidence>
<feature type="compositionally biased region" description="Basic and acidic residues" evidence="2">
    <location>
        <begin position="378"/>
        <end position="392"/>
    </location>
</feature>
<evidence type="ECO:0000313" key="4">
    <source>
        <dbReference type="EMBL" id="MEZ8719440.1"/>
    </source>
</evidence>
<dbReference type="PANTHER" id="PTHR33375:SF1">
    <property type="entry name" value="CHROMOSOME-PARTITIONING PROTEIN PARB-RELATED"/>
    <property type="match status" value="1"/>
</dbReference>